<dbReference type="SUPFAM" id="SSF46689">
    <property type="entry name" value="Homeodomain-like"/>
    <property type="match status" value="1"/>
</dbReference>
<dbReference type="InterPro" id="IPR009057">
    <property type="entry name" value="Homeodomain-like_sf"/>
</dbReference>
<dbReference type="PANTHER" id="PTHR43280">
    <property type="entry name" value="ARAC-FAMILY TRANSCRIPTIONAL REGULATOR"/>
    <property type="match status" value="1"/>
</dbReference>
<dbReference type="PRINTS" id="PR00032">
    <property type="entry name" value="HTHARAC"/>
</dbReference>
<dbReference type="PANTHER" id="PTHR43280:SF32">
    <property type="entry name" value="TRANSCRIPTIONAL REGULATORY PROTEIN"/>
    <property type="match status" value="1"/>
</dbReference>
<dbReference type="Pfam" id="PF12833">
    <property type="entry name" value="HTH_18"/>
    <property type="match status" value="1"/>
</dbReference>
<dbReference type="GO" id="GO:0003700">
    <property type="term" value="F:DNA-binding transcription factor activity"/>
    <property type="evidence" value="ECO:0007669"/>
    <property type="project" value="InterPro"/>
</dbReference>
<dbReference type="SUPFAM" id="SSF51215">
    <property type="entry name" value="Regulatory protein AraC"/>
    <property type="match status" value="1"/>
</dbReference>
<dbReference type="PROSITE" id="PS01124">
    <property type="entry name" value="HTH_ARAC_FAMILY_2"/>
    <property type="match status" value="1"/>
</dbReference>
<dbReference type="InterPro" id="IPR020449">
    <property type="entry name" value="Tscrpt_reg_AraC-type_HTH"/>
</dbReference>
<gene>
    <name evidence="5" type="ORF">FSB73_16715</name>
</gene>
<dbReference type="KEGG" id="agi:FSB73_16715"/>
<evidence type="ECO:0000259" key="4">
    <source>
        <dbReference type="PROSITE" id="PS01124"/>
    </source>
</evidence>
<dbReference type="RefSeq" id="WP_146784752.1">
    <property type="nucleotide sequence ID" value="NZ_CP042434.1"/>
</dbReference>
<feature type="domain" description="HTH araC/xylS-type" evidence="4">
    <location>
        <begin position="202"/>
        <end position="311"/>
    </location>
</feature>
<dbReference type="InterPro" id="IPR037923">
    <property type="entry name" value="HTH-like"/>
</dbReference>
<evidence type="ECO:0000256" key="1">
    <source>
        <dbReference type="ARBA" id="ARBA00023015"/>
    </source>
</evidence>
<keyword evidence="3" id="KW-0804">Transcription</keyword>
<accession>A0A5B8VS18</accession>
<evidence type="ECO:0000256" key="2">
    <source>
        <dbReference type="ARBA" id="ARBA00023125"/>
    </source>
</evidence>
<keyword evidence="1" id="KW-0805">Transcription regulation</keyword>
<dbReference type="Gene3D" id="1.10.10.60">
    <property type="entry name" value="Homeodomain-like"/>
    <property type="match status" value="2"/>
</dbReference>
<evidence type="ECO:0000313" key="5">
    <source>
        <dbReference type="EMBL" id="QEC73078.1"/>
    </source>
</evidence>
<dbReference type="AlphaFoldDB" id="A0A5B8VS18"/>
<sequence length="312" mass="36152">MENRETQIKLKNDAQAKCADVDYRALLPMGVDGDFTHKEGDFRVFDRSLCQFKTPYRRRDFYKITLILNKGLLHYADKVIEVKPPTLLFSNPLIPYCWEAQPGEQLGHYCVFTADFLVRNSPGGVIPDLFTKKQTRPVYYLDKQASEKISWIFRQMDQESMSDYTQKEALIYSYVQILIHEASKRKAVEQPHELNHTSHAAARITALFMEMLDRQFPVDIREGLQLKKAADYAEHLSIHVNHLNRALKEVTGKTTSEWLTGRLIQQAQQLLLQTDLNISEIGYALGFEYPSYFNQFFRKVTGRTPASYRVTA</sequence>
<evidence type="ECO:0000313" key="6">
    <source>
        <dbReference type="Proteomes" id="UP000321291"/>
    </source>
</evidence>
<dbReference type="EMBL" id="CP042434">
    <property type="protein sequence ID" value="QEC73078.1"/>
    <property type="molecule type" value="Genomic_DNA"/>
</dbReference>
<dbReference type="InterPro" id="IPR018060">
    <property type="entry name" value="HTH_AraC"/>
</dbReference>
<name>A0A5B8VS18_9BACT</name>
<protein>
    <submittedName>
        <fullName evidence="5">Helix-turn-helix transcriptional regulator</fullName>
    </submittedName>
</protein>
<dbReference type="GO" id="GO:0043565">
    <property type="term" value="F:sequence-specific DNA binding"/>
    <property type="evidence" value="ECO:0007669"/>
    <property type="project" value="InterPro"/>
</dbReference>
<evidence type="ECO:0000256" key="3">
    <source>
        <dbReference type="ARBA" id="ARBA00023163"/>
    </source>
</evidence>
<dbReference type="Proteomes" id="UP000321291">
    <property type="component" value="Chromosome"/>
</dbReference>
<organism evidence="5 6">
    <name type="scientific">Arachidicoccus ginsenosidivorans</name>
    <dbReference type="NCBI Taxonomy" id="496057"/>
    <lineage>
        <taxon>Bacteria</taxon>
        <taxon>Pseudomonadati</taxon>
        <taxon>Bacteroidota</taxon>
        <taxon>Chitinophagia</taxon>
        <taxon>Chitinophagales</taxon>
        <taxon>Chitinophagaceae</taxon>
        <taxon>Arachidicoccus</taxon>
    </lineage>
</organism>
<dbReference type="SMART" id="SM00342">
    <property type="entry name" value="HTH_ARAC"/>
    <property type="match status" value="1"/>
</dbReference>
<dbReference type="OrthoDB" id="629929at2"/>
<keyword evidence="2" id="KW-0238">DNA-binding</keyword>
<proteinExistence type="predicted"/>
<reference evidence="5 6" key="1">
    <citation type="journal article" date="2017" name="Int. J. Syst. Evol. Microbiol.">
        <title>Arachidicoccus ginsenosidivorans sp. nov., with ginsenoside-converting activity isolated from ginseng cultivating soil.</title>
        <authorList>
            <person name="Siddiqi M.Z."/>
            <person name="Aslam Z."/>
            <person name="Im W.T."/>
        </authorList>
    </citation>
    <scope>NUCLEOTIDE SEQUENCE [LARGE SCALE GENOMIC DNA]</scope>
    <source>
        <strain evidence="5 6">Gsoil 809</strain>
    </source>
</reference>
<keyword evidence="6" id="KW-1185">Reference proteome</keyword>